<dbReference type="Proteomes" id="UP000001542">
    <property type="component" value="Unassembled WGS sequence"/>
</dbReference>
<dbReference type="RefSeq" id="XP_001316073.1">
    <property type="nucleotide sequence ID" value="XM_001316038.1"/>
</dbReference>
<evidence type="ECO:0000313" key="1">
    <source>
        <dbReference type="EMBL" id="EAY03850.1"/>
    </source>
</evidence>
<evidence type="ECO:0000313" key="2">
    <source>
        <dbReference type="Proteomes" id="UP000001542"/>
    </source>
</evidence>
<organism evidence="1 2">
    <name type="scientific">Trichomonas vaginalis (strain ATCC PRA-98 / G3)</name>
    <dbReference type="NCBI Taxonomy" id="412133"/>
    <lineage>
        <taxon>Eukaryota</taxon>
        <taxon>Metamonada</taxon>
        <taxon>Parabasalia</taxon>
        <taxon>Trichomonadida</taxon>
        <taxon>Trichomonadidae</taxon>
        <taxon>Trichomonas</taxon>
    </lineage>
</organism>
<sequence>MYKENEDLDEMKSITPIHVKSENELSVEMFSFNFSIEFIEQECTKIHNHFINGQFDSISQILSELIEIFDSSESKFKHLKIDFSEINQIYLQFQIPVVLEQLLVTTYQPIAIKFISSSLNMSLSTLESLHILFSKLWDIFIECEDEDLTILCIDIITKSINSEFPIDNFPLEDFCAKISDTPQISHRILDFYLKLTQTFPNNLKLADFVLPSIMDVKDYLSTPATFEILHIIYKNFENLRQILRNAYFLPIFQVIDQRQPLAYNAFHFMASVIDQTTHEEISESIRLDDILGLTNDSDEATIEVLDFLITWFDDYLNEIGESEELECILRGTIDSSSIPLVMSGIKLLLMRSTLTHTSFWIFTDLCTNISKMMDIDSAEFQNNFLGLFDISLDSVNNENIQFVRECVNFDEVMEQFEESDQIFSENQELYSVILENMTKFINEAIHI</sequence>
<keyword evidence="2" id="KW-1185">Reference proteome</keyword>
<gene>
    <name evidence="1" type="ORF">TVAG_063630</name>
</gene>
<proteinExistence type="predicted"/>
<reference evidence="1" key="2">
    <citation type="journal article" date="2007" name="Science">
        <title>Draft genome sequence of the sexually transmitted pathogen Trichomonas vaginalis.</title>
        <authorList>
            <person name="Carlton J.M."/>
            <person name="Hirt R.P."/>
            <person name="Silva J.C."/>
            <person name="Delcher A.L."/>
            <person name="Schatz M."/>
            <person name="Zhao Q."/>
            <person name="Wortman J.R."/>
            <person name="Bidwell S.L."/>
            <person name="Alsmark U.C.M."/>
            <person name="Besteiro S."/>
            <person name="Sicheritz-Ponten T."/>
            <person name="Noel C.J."/>
            <person name="Dacks J.B."/>
            <person name="Foster P.G."/>
            <person name="Simillion C."/>
            <person name="Van de Peer Y."/>
            <person name="Miranda-Saavedra D."/>
            <person name="Barton G.J."/>
            <person name="Westrop G.D."/>
            <person name="Mueller S."/>
            <person name="Dessi D."/>
            <person name="Fiori P.L."/>
            <person name="Ren Q."/>
            <person name="Paulsen I."/>
            <person name="Zhang H."/>
            <person name="Bastida-Corcuera F.D."/>
            <person name="Simoes-Barbosa A."/>
            <person name="Brown M.T."/>
            <person name="Hayes R.D."/>
            <person name="Mukherjee M."/>
            <person name="Okumura C.Y."/>
            <person name="Schneider R."/>
            <person name="Smith A.J."/>
            <person name="Vanacova S."/>
            <person name="Villalvazo M."/>
            <person name="Haas B.J."/>
            <person name="Pertea M."/>
            <person name="Feldblyum T.V."/>
            <person name="Utterback T.R."/>
            <person name="Shu C.L."/>
            <person name="Osoegawa K."/>
            <person name="de Jong P.J."/>
            <person name="Hrdy I."/>
            <person name="Horvathova L."/>
            <person name="Zubacova Z."/>
            <person name="Dolezal P."/>
            <person name="Malik S.B."/>
            <person name="Logsdon J.M. Jr."/>
            <person name="Henze K."/>
            <person name="Gupta A."/>
            <person name="Wang C.C."/>
            <person name="Dunne R.L."/>
            <person name="Upcroft J.A."/>
            <person name="Upcroft P."/>
            <person name="White O."/>
            <person name="Salzberg S.L."/>
            <person name="Tang P."/>
            <person name="Chiu C.-H."/>
            <person name="Lee Y.-S."/>
            <person name="Embley T.M."/>
            <person name="Coombs G.H."/>
            <person name="Mottram J.C."/>
            <person name="Tachezy J."/>
            <person name="Fraser-Liggett C.M."/>
            <person name="Johnson P.J."/>
        </authorList>
    </citation>
    <scope>NUCLEOTIDE SEQUENCE [LARGE SCALE GENOMIC DNA]</scope>
    <source>
        <strain evidence="1">G3</strain>
    </source>
</reference>
<dbReference type="VEuPathDB" id="TrichDB:TVAGG3_0954970"/>
<reference evidence="1" key="1">
    <citation type="submission" date="2006-10" db="EMBL/GenBank/DDBJ databases">
        <authorList>
            <person name="Amadeo P."/>
            <person name="Zhao Q."/>
            <person name="Wortman J."/>
            <person name="Fraser-Liggett C."/>
            <person name="Carlton J."/>
        </authorList>
    </citation>
    <scope>NUCLEOTIDE SEQUENCE</scope>
    <source>
        <strain evidence="1">G3</strain>
    </source>
</reference>
<dbReference type="InParanoid" id="A2EU33"/>
<dbReference type="KEGG" id="tva:4761698"/>
<dbReference type="EMBL" id="DS113492">
    <property type="protein sequence ID" value="EAY03850.1"/>
    <property type="molecule type" value="Genomic_DNA"/>
</dbReference>
<protein>
    <submittedName>
        <fullName evidence="1">Uncharacterized protein</fullName>
    </submittedName>
</protein>
<name>A2EU33_TRIV3</name>
<accession>A2EU33</accession>
<dbReference type="AlphaFoldDB" id="A2EU33"/>
<dbReference type="VEuPathDB" id="TrichDB:TVAG_063630"/>